<evidence type="ECO:0000313" key="1">
    <source>
        <dbReference type="EMBL" id="GFD14779.1"/>
    </source>
</evidence>
<feature type="non-terminal residue" evidence="1">
    <location>
        <position position="1"/>
    </location>
</feature>
<organism evidence="1">
    <name type="scientific">Tanacetum cinerariifolium</name>
    <name type="common">Dalmatian daisy</name>
    <name type="synonym">Chrysanthemum cinerariifolium</name>
    <dbReference type="NCBI Taxonomy" id="118510"/>
    <lineage>
        <taxon>Eukaryota</taxon>
        <taxon>Viridiplantae</taxon>
        <taxon>Streptophyta</taxon>
        <taxon>Embryophyta</taxon>
        <taxon>Tracheophyta</taxon>
        <taxon>Spermatophyta</taxon>
        <taxon>Magnoliopsida</taxon>
        <taxon>eudicotyledons</taxon>
        <taxon>Gunneridae</taxon>
        <taxon>Pentapetalae</taxon>
        <taxon>asterids</taxon>
        <taxon>campanulids</taxon>
        <taxon>Asterales</taxon>
        <taxon>Asteraceae</taxon>
        <taxon>Asteroideae</taxon>
        <taxon>Anthemideae</taxon>
        <taxon>Anthemidinae</taxon>
        <taxon>Tanacetum</taxon>
    </lineage>
</organism>
<dbReference type="AlphaFoldDB" id="A0A699U0F3"/>
<protein>
    <submittedName>
        <fullName evidence="1">Retrovirus-related Pol polyprotein from transposon TNT 1-94</fullName>
    </submittedName>
</protein>
<comment type="caution">
    <text evidence="1">The sequence shown here is derived from an EMBL/GenBank/DDBJ whole genome shotgun (WGS) entry which is preliminary data.</text>
</comment>
<name>A0A699U0F3_TANCI</name>
<reference evidence="1" key="1">
    <citation type="journal article" date="2019" name="Sci. Rep.">
        <title>Draft genome of Tanacetum cinerariifolium, the natural source of mosquito coil.</title>
        <authorList>
            <person name="Yamashiro T."/>
            <person name="Shiraishi A."/>
            <person name="Satake H."/>
            <person name="Nakayama K."/>
        </authorList>
    </citation>
    <scope>NUCLEOTIDE SEQUENCE</scope>
</reference>
<sequence>FLGLQVKQKEDGIFISQDKYVAEILRKFRLTEGKSASTLIDTEKPLLKDPDGEDVDVHIYRLISWQCKKQTVVATSSTEAEYVAAASCCAQYHLYNQKSSLTLKNKTYRD</sequence>
<accession>A0A699U0F3</accession>
<gene>
    <name evidence="1" type="ORF">Tci_886748</name>
</gene>
<dbReference type="EMBL" id="BKCJ011281805">
    <property type="protein sequence ID" value="GFD14779.1"/>
    <property type="molecule type" value="Genomic_DNA"/>
</dbReference>
<proteinExistence type="predicted"/>